<dbReference type="GO" id="GO:0043190">
    <property type="term" value="C:ATP-binding cassette (ABC) transporter complex"/>
    <property type="evidence" value="ECO:0007669"/>
    <property type="project" value="InterPro"/>
</dbReference>
<keyword evidence="5" id="KW-0813">Transport</keyword>
<dbReference type="EMBL" id="FXUV01000063">
    <property type="protein sequence ID" value="SMQ13418.1"/>
    <property type="molecule type" value="Genomic_DNA"/>
</dbReference>
<reference evidence="8 9" key="2">
    <citation type="submission" date="2017-06" db="EMBL/GenBank/DDBJ databases">
        <authorList>
            <person name="Kim H.J."/>
            <person name="Triplett B.A."/>
        </authorList>
    </citation>
    <scope>NUCLEOTIDE SEQUENCE [LARGE SCALE GENOMIC DNA]</scope>
    <source>
        <strain evidence="8">Kingella_eburonensis</strain>
    </source>
</reference>
<keyword evidence="4 5" id="KW-0472">Membrane</keyword>
<dbReference type="STRING" id="1522312.GCA_900177895_01896"/>
<evidence type="ECO:0000256" key="1">
    <source>
        <dbReference type="ARBA" id="ARBA00004141"/>
    </source>
</evidence>
<dbReference type="InterPro" id="IPR000412">
    <property type="entry name" value="ABC_2_transport"/>
</dbReference>
<feature type="transmembrane region" description="Helical" evidence="5">
    <location>
        <begin position="55"/>
        <end position="73"/>
    </location>
</feature>
<feature type="transmembrane region" description="Helical" evidence="5">
    <location>
        <begin position="167"/>
        <end position="188"/>
    </location>
</feature>
<evidence type="ECO:0000256" key="3">
    <source>
        <dbReference type="ARBA" id="ARBA00022989"/>
    </source>
</evidence>
<comment type="similarity">
    <text evidence="5">Belongs to the ABC-2 integral membrane protein family.</text>
</comment>
<evidence type="ECO:0000256" key="5">
    <source>
        <dbReference type="RuleBase" id="RU361157"/>
    </source>
</evidence>
<feature type="transmembrane region" description="Helical" evidence="5">
    <location>
        <begin position="112"/>
        <end position="130"/>
    </location>
</feature>
<gene>
    <name evidence="7" type="primary">yadH</name>
    <name evidence="8" type="ORF">KEBURONENSIS_00461</name>
    <name evidence="7" type="ORF">KEBURONENSIS_00557</name>
</gene>
<sequence>MNFVGFYTLFRKEISRFTKVWLQTIGAPVLTALLYQLIFAQAMGKHVEVLPNVPYNAFLIPGLAMMTMTQNAFANTSSSLMQSRLTGNLTFLLLAPLSPFTMFAAYIGAAMVRAALVGLGVLLATAPFGLPLPENMLLGAAFVLSGGLFMGSFGLIAGIYSEKFDQLAAFQNFLIMPLTFLSGAFYSLHSLPAFWQTISRANPIFYLIDGFRFAFFGVSDVSPYLSLGVTWVFAISMAAVAYGLLKSGWKLRNS</sequence>
<evidence type="ECO:0000313" key="8">
    <source>
        <dbReference type="EMBL" id="SNB81259.1"/>
    </source>
</evidence>
<dbReference type="PANTHER" id="PTHR43332">
    <property type="entry name" value="INNER MEMBRANE TRANSPORT PERMEASE YADH-RELATED"/>
    <property type="match status" value="1"/>
</dbReference>
<dbReference type="OrthoDB" id="9804001at2"/>
<feature type="domain" description="ABC transmembrane type-2" evidence="6">
    <location>
        <begin position="19"/>
        <end position="248"/>
    </location>
</feature>
<evidence type="ECO:0000313" key="9">
    <source>
        <dbReference type="Proteomes" id="UP000215450"/>
    </source>
</evidence>
<proteinExistence type="inferred from homology"/>
<organism evidence="7">
    <name type="scientific">Kingella negevensis</name>
    <dbReference type="NCBI Taxonomy" id="1522312"/>
    <lineage>
        <taxon>Bacteria</taxon>
        <taxon>Pseudomonadati</taxon>
        <taxon>Pseudomonadota</taxon>
        <taxon>Betaproteobacteria</taxon>
        <taxon>Neisseriales</taxon>
        <taxon>Neisseriaceae</taxon>
        <taxon>Kingella</taxon>
    </lineage>
</organism>
<evidence type="ECO:0000256" key="4">
    <source>
        <dbReference type="ARBA" id="ARBA00023136"/>
    </source>
</evidence>
<dbReference type="PRINTS" id="PR00164">
    <property type="entry name" value="ABC2TRNSPORT"/>
</dbReference>
<feature type="transmembrane region" description="Helical" evidence="5">
    <location>
        <begin position="224"/>
        <end position="245"/>
    </location>
</feature>
<accession>A0A238HIC5</accession>
<dbReference type="Proteomes" id="UP000215450">
    <property type="component" value="Unassembled WGS sequence"/>
</dbReference>
<feature type="transmembrane region" description="Helical" evidence="5">
    <location>
        <begin position="20"/>
        <end position="43"/>
    </location>
</feature>
<dbReference type="AlphaFoldDB" id="A0A238HIC5"/>
<keyword evidence="3 5" id="KW-1133">Transmembrane helix</keyword>
<feature type="transmembrane region" description="Helical" evidence="5">
    <location>
        <begin position="85"/>
        <end position="106"/>
    </location>
</feature>
<dbReference type="PIRSF" id="PIRSF006648">
    <property type="entry name" value="DrrB"/>
    <property type="match status" value="1"/>
</dbReference>
<dbReference type="InterPro" id="IPR013525">
    <property type="entry name" value="ABC2_TM"/>
</dbReference>
<keyword evidence="9" id="KW-1185">Reference proteome</keyword>
<comment type="subcellular location">
    <subcellularLocation>
        <location evidence="5">Cell inner membrane</location>
        <topology evidence="5">Multi-pass membrane protein</topology>
    </subcellularLocation>
    <subcellularLocation>
        <location evidence="1">Membrane</location>
        <topology evidence="1">Multi-pass membrane protein</topology>
    </subcellularLocation>
</comment>
<feature type="transmembrane region" description="Helical" evidence="5">
    <location>
        <begin position="137"/>
        <end position="161"/>
    </location>
</feature>
<dbReference type="InterPro" id="IPR052522">
    <property type="entry name" value="ABC-2_transport_permease"/>
</dbReference>
<dbReference type="InterPro" id="IPR047817">
    <property type="entry name" value="ABC2_TM_bact-type"/>
</dbReference>
<evidence type="ECO:0000313" key="7">
    <source>
        <dbReference type="EMBL" id="SMQ13418.1"/>
    </source>
</evidence>
<protein>
    <recommendedName>
        <fullName evidence="5">Transport permease protein</fullName>
    </recommendedName>
</protein>
<dbReference type="GO" id="GO:0140359">
    <property type="term" value="F:ABC-type transporter activity"/>
    <property type="evidence" value="ECO:0007669"/>
    <property type="project" value="InterPro"/>
</dbReference>
<dbReference type="PROSITE" id="PS51012">
    <property type="entry name" value="ABC_TM2"/>
    <property type="match status" value="1"/>
</dbReference>
<dbReference type="EMBL" id="FXUV02000054">
    <property type="protein sequence ID" value="SNB81259.1"/>
    <property type="molecule type" value="Genomic_DNA"/>
</dbReference>
<keyword evidence="5" id="KW-1003">Cell membrane</keyword>
<name>A0A238HIC5_9NEIS</name>
<evidence type="ECO:0000256" key="2">
    <source>
        <dbReference type="ARBA" id="ARBA00022692"/>
    </source>
</evidence>
<evidence type="ECO:0000259" key="6">
    <source>
        <dbReference type="PROSITE" id="PS51012"/>
    </source>
</evidence>
<keyword evidence="2 5" id="KW-0812">Transmembrane</keyword>
<dbReference type="PANTHER" id="PTHR43332:SF1">
    <property type="entry name" value="TRANSPORT PERMEASE PROTEIN"/>
    <property type="match status" value="1"/>
</dbReference>
<dbReference type="RefSeq" id="WP_095063371.1">
    <property type="nucleotide sequence ID" value="NZ_FXUV02000054.1"/>
</dbReference>
<dbReference type="Pfam" id="PF01061">
    <property type="entry name" value="ABC2_membrane"/>
    <property type="match status" value="1"/>
</dbReference>
<reference evidence="7" key="1">
    <citation type="submission" date="2017-05" db="EMBL/GenBank/DDBJ databases">
        <authorList>
            <person name="Song R."/>
            <person name="Chenine A.L."/>
            <person name="Ruprecht R.M."/>
        </authorList>
    </citation>
    <scope>NUCLEOTIDE SEQUENCE</scope>
    <source>
        <strain evidence="7">Kingella_eburonensis</strain>
    </source>
</reference>